<keyword evidence="2" id="KW-0805">Transcription regulation</keyword>
<dbReference type="CDD" id="cd17584">
    <property type="entry name" value="REC_typeB_ARR-like"/>
    <property type="match status" value="1"/>
</dbReference>
<keyword evidence="8" id="KW-1185">Reference proteome</keyword>
<evidence type="ECO:0000313" key="8">
    <source>
        <dbReference type="Proteomes" id="UP000315295"/>
    </source>
</evidence>
<dbReference type="GO" id="GO:0009736">
    <property type="term" value="P:cytokinin-activated signaling pathway"/>
    <property type="evidence" value="ECO:0007669"/>
    <property type="project" value="InterPro"/>
</dbReference>
<dbReference type="InterPro" id="IPR001789">
    <property type="entry name" value="Sig_transdc_resp-reg_receiver"/>
</dbReference>
<keyword evidence="3" id="KW-0804">Transcription</keyword>
<dbReference type="InterPro" id="IPR045279">
    <property type="entry name" value="ARR-like"/>
</dbReference>
<comment type="caution">
    <text evidence="7">The sequence shown here is derived from an EMBL/GenBank/DDBJ whole genome shotgun (WGS) entry which is preliminary data.</text>
</comment>
<evidence type="ECO:0000256" key="1">
    <source>
        <dbReference type="ARBA" id="ARBA00023012"/>
    </source>
</evidence>
<keyword evidence="1" id="KW-0902">Two-component regulatory system</keyword>
<dbReference type="Gene3D" id="3.40.50.2300">
    <property type="match status" value="1"/>
</dbReference>
<dbReference type="GO" id="GO:0000160">
    <property type="term" value="P:phosphorelay signal transduction system"/>
    <property type="evidence" value="ECO:0007669"/>
    <property type="project" value="UniProtKB-KW"/>
</dbReference>
<dbReference type="SMART" id="SM00448">
    <property type="entry name" value="REC"/>
    <property type="match status" value="1"/>
</dbReference>
<proteinExistence type="predicted"/>
<protein>
    <recommendedName>
        <fullName evidence="6">Response regulatory domain-containing protein</fullName>
    </recommendedName>
</protein>
<evidence type="ECO:0000313" key="7">
    <source>
        <dbReference type="EMBL" id="TQD92474.1"/>
    </source>
</evidence>
<dbReference type="SUPFAM" id="SSF52172">
    <property type="entry name" value="CheY-like"/>
    <property type="match status" value="1"/>
</dbReference>
<feature type="compositionally biased region" description="Basic and acidic residues" evidence="5">
    <location>
        <begin position="226"/>
        <end position="237"/>
    </location>
</feature>
<dbReference type="PANTHER" id="PTHR43874">
    <property type="entry name" value="TWO-COMPONENT RESPONSE REGULATOR"/>
    <property type="match status" value="1"/>
</dbReference>
<dbReference type="InterPro" id="IPR011006">
    <property type="entry name" value="CheY-like_superfamily"/>
</dbReference>
<dbReference type="PROSITE" id="PS50110">
    <property type="entry name" value="RESPONSE_REGULATORY"/>
    <property type="match status" value="1"/>
</dbReference>
<evidence type="ECO:0000256" key="2">
    <source>
        <dbReference type="ARBA" id="ARBA00023015"/>
    </source>
</evidence>
<dbReference type="PANTHER" id="PTHR43874:SF87">
    <property type="entry name" value="HTH MYB-TYPE DOMAIN-CONTAINING PROTEIN"/>
    <property type="match status" value="1"/>
</dbReference>
<feature type="compositionally biased region" description="Basic and acidic residues" evidence="5">
    <location>
        <begin position="252"/>
        <end position="273"/>
    </location>
</feature>
<feature type="domain" description="Response regulatory" evidence="6">
    <location>
        <begin position="20"/>
        <end position="134"/>
    </location>
</feature>
<sequence>MEHMSPKKTNGLPSFAHDLQILVVDHDTLSLMSTTATLKKYSFKVTTTALAFVALSMIREQKDHYDLVMANISMPDKYRFSFLWVLHKIKIPVIFMSSEVNINVAKKALAEGACFFLQKPISLDDLKNVWQHVYRKVRNPRKDTHKPNCAKKIDEAGNVLRPPTGGIRIHEAYRCTRFAQDTRSLRCKSGKVRRGEGNRQRELQCSRAEQQIATENHTKGAFGIKRPVDDKEEQEKAKKVKLNVEQTVSGSKNKEEEGMENKDCNGSSEDRRCRTIWTPELQ</sequence>
<dbReference type="Pfam" id="PF00072">
    <property type="entry name" value="Response_reg"/>
    <property type="match status" value="1"/>
</dbReference>
<evidence type="ECO:0000256" key="4">
    <source>
        <dbReference type="PROSITE-ProRule" id="PRU00169"/>
    </source>
</evidence>
<dbReference type="AlphaFoldDB" id="A0A540M152"/>
<dbReference type="EMBL" id="VIEB01000393">
    <property type="protein sequence ID" value="TQD92474.1"/>
    <property type="molecule type" value="Genomic_DNA"/>
</dbReference>
<feature type="region of interest" description="Disordered" evidence="5">
    <location>
        <begin position="214"/>
        <end position="282"/>
    </location>
</feature>
<dbReference type="STRING" id="106549.A0A540M152"/>
<reference evidence="7 8" key="1">
    <citation type="journal article" date="2019" name="G3 (Bethesda)">
        <title>Sequencing of a Wild Apple (Malus baccata) Genome Unravels the Differences Between Cultivated and Wild Apple Species Regarding Disease Resistance and Cold Tolerance.</title>
        <authorList>
            <person name="Chen X."/>
        </authorList>
    </citation>
    <scope>NUCLEOTIDE SEQUENCE [LARGE SCALE GENOMIC DNA]</scope>
    <source>
        <strain evidence="8">cv. Shandingzi</strain>
        <tissue evidence="7">Leaves</tissue>
    </source>
</reference>
<organism evidence="7 8">
    <name type="scientific">Malus baccata</name>
    <name type="common">Siberian crab apple</name>
    <name type="synonym">Pyrus baccata</name>
    <dbReference type="NCBI Taxonomy" id="106549"/>
    <lineage>
        <taxon>Eukaryota</taxon>
        <taxon>Viridiplantae</taxon>
        <taxon>Streptophyta</taxon>
        <taxon>Embryophyta</taxon>
        <taxon>Tracheophyta</taxon>
        <taxon>Spermatophyta</taxon>
        <taxon>Magnoliopsida</taxon>
        <taxon>eudicotyledons</taxon>
        <taxon>Gunneridae</taxon>
        <taxon>Pentapetalae</taxon>
        <taxon>rosids</taxon>
        <taxon>fabids</taxon>
        <taxon>Rosales</taxon>
        <taxon>Rosaceae</taxon>
        <taxon>Amygdaloideae</taxon>
        <taxon>Maleae</taxon>
        <taxon>Malus</taxon>
    </lineage>
</organism>
<dbReference type="Proteomes" id="UP000315295">
    <property type="component" value="Unassembled WGS sequence"/>
</dbReference>
<comment type="caution">
    <text evidence="4">Lacks conserved residue(s) required for the propagation of feature annotation.</text>
</comment>
<gene>
    <name evidence="7" type="ORF">C1H46_022035</name>
</gene>
<evidence type="ECO:0000259" key="6">
    <source>
        <dbReference type="PROSITE" id="PS50110"/>
    </source>
</evidence>
<accession>A0A540M152</accession>
<name>A0A540M152_MALBA</name>
<evidence type="ECO:0000256" key="3">
    <source>
        <dbReference type="ARBA" id="ARBA00023163"/>
    </source>
</evidence>
<evidence type="ECO:0000256" key="5">
    <source>
        <dbReference type="SAM" id="MobiDB-lite"/>
    </source>
</evidence>